<dbReference type="EMBL" id="MU118006">
    <property type="protein sequence ID" value="KAF9648890.1"/>
    <property type="molecule type" value="Genomic_DNA"/>
</dbReference>
<protein>
    <submittedName>
        <fullName evidence="1">DNA glycosylase</fullName>
    </submittedName>
</protein>
<organism evidence="1 2">
    <name type="scientific">Thelephora ganbajun</name>
    <name type="common">Ganba fungus</name>
    <dbReference type="NCBI Taxonomy" id="370292"/>
    <lineage>
        <taxon>Eukaryota</taxon>
        <taxon>Fungi</taxon>
        <taxon>Dikarya</taxon>
        <taxon>Basidiomycota</taxon>
        <taxon>Agaricomycotina</taxon>
        <taxon>Agaricomycetes</taxon>
        <taxon>Thelephorales</taxon>
        <taxon>Thelephoraceae</taxon>
        <taxon>Thelephora</taxon>
    </lineage>
</organism>
<accession>A0ACB6ZGF3</accession>
<evidence type="ECO:0000313" key="1">
    <source>
        <dbReference type="EMBL" id="KAF9648890.1"/>
    </source>
</evidence>
<sequence length="258" mass="29923">MPKAPKPKRKDGIPVAVGTLSKYFPVDSIPSQDIRRDPPPPDPALEEEAERSFLFHHDEGGFRTFANLYTMVYLAKPKLVQEAVQDDPWKLLIAVMLLNKTSGKVALPVFWYIVNRWPTPKDLVNVEFETLEALLYHLGLSNMRARRLIALSEMYREYPPNPRLVYKSKVVKDKTTVDYPPTHISHYPGSGKYALDSYRIFCMGKGEWKKVRSDDKELCRYLRWRWAVEEFKEWNEVSGVVGPITPDYLQRLPQILAQ</sequence>
<evidence type="ECO:0000313" key="2">
    <source>
        <dbReference type="Proteomes" id="UP000886501"/>
    </source>
</evidence>
<keyword evidence="2" id="KW-1185">Reference proteome</keyword>
<name>A0ACB6ZGF3_THEGA</name>
<comment type="caution">
    <text evidence="1">The sequence shown here is derived from an EMBL/GenBank/DDBJ whole genome shotgun (WGS) entry which is preliminary data.</text>
</comment>
<reference evidence="1" key="2">
    <citation type="journal article" date="2020" name="Nat. Commun.">
        <title>Large-scale genome sequencing of mycorrhizal fungi provides insights into the early evolution of symbiotic traits.</title>
        <authorList>
            <person name="Miyauchi S."/>
            <person name="Kiss E."/>
            <person name="Kuo A."/>
            <person name="Drula E."/>
            <person name="Kohler A."/>
            <person name="Sanchez-Garcia M."/>
            <person name="Morin E."/>
            <person name="Andreopoulos B."/>
            <person name="Barry K.W."/>
            <person name="Bonito G."/>
            <person name="Buee M."/>
            <person name="Carver A."/>
            <person name="Chen C."/>
            <person name="Cichocki N."/>
            <person name="Clum A."/>
            <person name="Culley D."/>
            <person name="Crous P.W."/>
            <person name="Fauchery L."/>
            <person name="Girlanda M."/>
            <person name="Hayes R.D."/>
            <person name="Keri Z."/>
            <person name="LaButti K."/>
            <person name="Lipzen A."/>
            <person name="Lombard V."/>
            <person name="Magnuson J."/>
            <person name="Maillard F."/>
            <person name="Murat C."/>
            <person name="Nolan M."/>
            <person name="Ohm R.A."/>
            <person name="Pangilinan J."/>
            <person name="Pereira M.F."/>
            <person name="Perotto S."/>
            <person name="Peter M."/>
            <person name="Pfister S."/>
            <person name="Riley R."/>
            <person name="Sitrit Y."/>
            <person name="Stielow J.B."/>
            <person name="Szollosi G."/>
            <person name="Zifcakova L."/>
            <person name="Stursova M."/>
            <person name="Spatafora J.W."/>
            <person name="Tedersoo L."/>
            <person name="Vaario L.M."/>
            <person name="Yamada A."/>
            <person name="Yan M."/>
            <person name="Wang P."/>
            <person name="Xu J."/>
            <person name="Bruns T."/>
            <person name="Baldrian P."/>
            <person name="Vilgalys R."/>
            <person name="Dunand C."/>
            <person name="Henrissat B."/>
            <person name="Grigoriev I.V."/>
            <person name="Hibbett D."/>
            <person name="Nagy L.G."/>
            <person name="Martin F.M."/>
        </authorList>
    </citation>
    <scope>NUCLEOTIDE SEQUENCE</scope>
    <source>
        <strain evidence="1">P2</strain>
    </source>
</reference>
<reference evidence="1" key="1">
    <citation type="submission" date="2019-10" db="EMBL/GenBank/DDBJ databases">
        <authorList>
            <consortium name="DOE Joint Genome Institute"/>
            <person name="Kuo A."/>
            <person name="Miyauchi S."/>
            <person name="Kiss E."/>
            <person name="Drula E."/>
            <person name="Kohler A."/>
            <person name="Sanchez-Garcia M."/>
            <person name="Andreopoulos B."/>
            <person name="Barry K.W."/>
            <person name="Bonito G."/>
            <person name="Buee M."/>
            <person name="Carver A."/>
            <person name="Chen C."/>
            <person name="Cichocki N."/>
            <person name="Clum A."/>
            <person name="Culley D."/>
            <person name="Crous P.W."/>
            <person name="Fauchery L."/>
            <person name="Girlanda M."/>
            <person name="Hayes R."/>
            <person name="Keri Z."/>
            <person name="Labutti K."/>
            <person name="Lipzen A."/>
            <person name="Lombard V."/>
            <person name="Magnuson J."/>
            <person name="Maillard F."/>
            <person name="Morin E."/>
            <person name="Murat C."/>
            <person name="Nolan M."/>
            <person name="Ohm R."/>
            <person name="Pangilinan J."/>
            <person name="Pereira M."/>
            <person name="Perotto S."/>
            <person name="Peter M."/>
            <person name="Riley R."/>
            <person name="Sitrit Y."/>
            <person name="Stielow B."/>
            <person name="Szollosi G."/>
            <person name="Zifcakova L."/>
            <person name="Stursova M."/>
            <person name="Spatafora J.W."/>
            <person name="Tedersoo L."/>
            <person name="Vaario L.-M."/>
            <person name="Yamada A."/>
            <person name="Yan M."/>
            <person name="Wang P."/>
            <person name="Xu J."/>
            <person name="Bruns T."/>
            <person name="Baldrian P."/>
            <person name="Vilgalys R."/>
            <person name="Henrissat B."/>
            <person name="Grigoriev I.V."/>
            <person name="Hibbett D."/>
            <person name="Nagy L.G."/>
            <person name="Martin F.M."/>
        </authorList>
    </citation>
    <scope>NUCLEOTIDE SEQUENCE</scope>
    <source>
        <strain evidence="1">P2</strain>
    </source>
</reference>
<dbReference type="Proteomes" id="UP000886501">
    <property type="component" value="Unassembled WGS sequence"/>
</dbReference>
<proteinExistence type="predicted"/>
<gene>
    <name evidence="1" type="ORF">BDM02DRAFT_2046838</name>
</gene>